<reference evidence="2 3" key="1">
    <citation type="journal article" date="2018" name="PLoS Genet.">
        <title>Population sequencing reveals clonal diversity and ancestral inbreeding in the grapevine cultivar Chardonnay.</title>
        <authorList>
            <person name="Roach M.J."/>
            <person name="Johnson D.L."/>
            <person name="Bohlmann J."/>
            <person name="van Vuuren H.J."/>
            <person name="Jones S.J."/>
            <person name="Pretorius I.S."/>
            <person name="Schmidt S.A."/>
            <person name="Borneman A.R."/>
        </authorList>
    </citation>
    <scope>NUCLEOTIDE SEQUENCE [LARGE SCALE GENOMIC DNA]</scope>
    <source>
        <strain evidence="3">cv. Chardonnay</strain>
        <tissue evidence="2">Leaf</tissue>
    </source>
</reference>
<sequence length="356" mass="38585">MSANKDAASSSAAEQSEKDASGEVHAEKSVDKLNVREFCERFCIPNGVSVQLMDGEAVSTEKSADNAIFFTKEQFNAGLRFPLPSLFKEFLHFTQIPPAYILPTWSGTDGVQHSEHAVQPGPFIVGGAKGHVLVRGVWAGLMEHPERPFSPNRSLVLPVRQLVGYGQEGRVSSGWKKRLRRLNKLFEITAAERHHQTLLTTRNLLPLSGSPKRRRPGTQSFLNEREKEGKRELCEGPGDKRSAPLPPADAPVGKKKKGIVIRSPALSGLPSTSSDSVRVPGQNGSGPSMPAAERMAFLGLPPCESSSLALVPVKGLAAGRSRPARDLKSGISGRLQDRLLKPSKSATHPPKDHPRE</sequence>
<feature type="compositionally biased region" description="Basic and acidic residues" evidence="1">
    <location>
        <begin position="15"/>
        <end position="26"/>
    </location>
</feature>
<name>A0A438JDI8_VITVI</name>
<accession>A0A438JDI8</accession>
<feature type="region of interest" description="Disordered" evidence="1">
    <location>
        <begin position="201"/>
        <end position="290"/>
    </location>
</feature>
<organism evidence="2 3">
    <name type="scientific">Vitis vinifera</name>
    <name type="common">Grape</name>
    <dbReference type="NCBI Taxonomy" id="29760"/>
    <lineage>
        <taxon>Eukaryota</taxon>
        <taxon>Viridiplantae</taxon>
        <taxon>Streptophyta</taxon>
        <taxon>Embryophyta</taxon>
        <taxon>Tracheophyta</taxon>
        <taxon>Spermatophyta</taxon>
        <taxon>Magnoliopsida</taxon>
        <taxon>eudicotyledons</taxon>
        <taxon>Gunneridae</taxon>
        <taxon>Pentapetalae</taxon>
        <taxon>rosids</taxon>
        <taxon>Vitales</taxon>
        <taxon>Vitaceae</taxon>
        <taxon>Viteae</taxon>
        <taxon>Vitis</taxon>
    </lineage>
</organism>
<evidence type="ECO:0000256" key="1">
    <source>
        <dbReference type="SAM" id="MobiDB-lite"/>
    </source>
</evidence>
<feature type="region of interest" description="Disordered" evidence="1">
    <location>
        <begin position="316"/>
        <end position="356"/>
    </location>
</feature>
<feature type="compositionally biased region" description="Basic and acidic residues" evidence="1">
    <location>
        <begin position="223"/>
        <end position="242"/>
    </location>
</feature>
<protein>
    <submittedName>
        <fullName evidence="2">Uncharacterized protein</fullName>
    </submittedName>
</protein>
<feature type="region of interest" description="Disordered" evidence="1">
    <location>
        <begin position="1"/>
        <end position="26"/>
    </location>
</feature>
<proteinExistence type="predicted"/>
<dbReference type="EMBL" id="QGNW01000048">
    <property type="protein sequence ID" value="RVX07004.1"/>
    <property type="molecule type" value="Genomic_DNA"/>
</dbReference>
<dbReference type="Proteomes" id="UP000288805">
    <property type="component" value="Unassembled WGS sequence"/>
</dbReference>
<evidence type="ECO:0000313" key="2">
    <source>
        <dbReference type="EMBL" id="RVX07004.1"/>
    </source>
</evidence>
<dbReference type="AlphaFoldDB" id="A0A438JDI8"/>
<gene>
    <name evidence="2" type="ORF">CK203_030448</name>
</gene>
<evidence type="ECO:0000313" key="3">
    <source>
        <dbReference type="Proteomes" id="UP000288805"/>
    </source>
</evidence>
<comment type="caution">
    <text evidence="2">The sequence shown here is derived from an EMBL/GenBank/DDBJ whole genome shotgun (WGS) entry which is preliminary data.</text>
</comment>